<proteinExistence type="predicted"/>
<dbReference type="GO" id="GO:0016491">
    <property type="term" value="F:oxidoreductase activity"/>
    <property type="evidence" value="ECO:0007669"/>
    <property type="project" value="UniProtKB-KW"/>
</dbReference>
<keyword evidence="1" id="KW-0560">Oxidoreductase</keyword>
<accession>A0A9P5PHE7</accession>
<evidence type="ECO:0000256" key="1">
    <source>
        <dbReference type="ARBA" id="ARBA00023002"/>
    </source>
</evidence>
<reference evidence="3" key="1">
    <citation type="submission" date="2020-11" db="EMBL/GenBank/DDBJ databases">
        <authorList>
            <consortium name="DOE Joint Genome Institute"/>
            <person name="Ahrendt S."/>
            <person name="Riley R."/>
            <person name="Andreopoulos W."/>
            <person name="Labutti K."/>
            <person name="Pangilinan J."/>
            <person name="Ruiz-Duenas F.J."/>
            <person name="Barrasa J.M."/>
            <person name="Sanchez-Garcia M."/>
            <person name="Camarero S."/>
            <person name="Miyauchi S."/>
            <person name="Serrano A."/>
            <person name="Linde D."/>
            <person name="Babiker R."/>
            <person name="Drula E."/>
            <person name="Ayuso-Fernandez I."/>
            <person name="Pacheco R."/>
            <person name="Padilla G."/>
            <person name="Ferreira P."/>
            <person name="Barriuso J."/>
            <person name="Kellner H."/>
            <person name="Castanera R."/>
            <person name="Alfaro M."/>
            <person name="Ramirez L."/>
            <person name="Pisabarro A.G."/>
            <person name="Kuo A."/>
            <person name="Tritt A."/>
            <person name="Lipzen A."/>
            <person name="He G."/>
            <person name="Yan M."/>
            <person name="Ng V."/>
            <person name="Cullen D."/>
            <person name="Martin F."/>
            <person name="Rosso M.-N."/>
            <person name="Henrissat B."/>
            <person name="Hibbett D."/>
            <person name="Martinez A.T."/>
            <person name="Grigoriev I.V."/>
        </authorList>
    </citation>
    <scope>NUCLEOTIDE SEQUENCE</scope>
    <source>
        <strain evidence="3">AH 40177</strain>
    </source>
</reference>
<protein>
    <submittedName>
        <fullName evidence="3">NADP-dependent oxidoreductase domain-containing protein</fullName>
    </submittedName>
</protein>
<dbReference type="Pfam" id="PF00248">
    <property type="entry name" value="Aldo_ket_red"/>
    <property type="match status" value="1"/>
</dbReference>
<dbReference type="SUPFAM" id="SSF51430">
    <property type="entry name" value="NAD(P)-linked oxidoreductase"/>
    <property type="match status" value="1"/>
</dbReference>
<dbReference type="InterPro" id="IPR036812">
    <property type="entry name" value="NAD(P)_OxRdtase_dom_sf"/>
</dbReference>
<gene>
    <name evidence="3" type="ORF">BDP27DRAFT_1337082</name>
</gene>
<sequence length="292" mass="32745">MSVPKSQLKIILGGASFGDPAYGGRVSDIKDIDAILDLFVAHGHCEVDNSRQYCAGTSEEKMGMIDWRSKGLKLGSKLLALDPGAVVARSISSENISHTYDDMKKYILKSLKALNAEQLDIWYLYLHCADRRTDYNITMKAVNELYKEGYFKRFGISNFMSWEVAEIVGICKGNGYITPSVYQGPYNGLHRTAEPELFPCLKKFGISYYAFNPLGGGFFTGRYTSLTDDSEPGSRFDQSKGQGQFYRGRYWNEANFKALASIQAIANKHNLTLAEIALRWLSHHSHVEEGGW</sequence>
<keyword evidence="4" id="KW-1185">Reference proteome</keyword>
<feature type="domain" description="NADP-dependent oxidoreductase" evidence="2">
    <location>
        <begin position="9"/>
        <end position="285"/>
    </location>
</feature>
<comment type="caution">
    <text evidence="3">The sequence shown here is derived from an EMBL/GenBank/DDBJ whole genome shotgun (WGS) entry which is preliminary data.</text>
</comment>
<dbReference type="Gene3D" id="3.20.20.100">
    <property type="entry name" value="NADP-dependent oxidoreductase domain"/>
    <property type="match status" value="1"/>
</dbReference>
<evidence type="ECO:0000313" key="4">
    <source>
        <dbReference type="Proteomes" id="UP000772434"/>
    </source>
</evidence>
<dbReference type="AlphaFoldDB" id="A0A9P5PHE7"/>
<dbReference type="InterPro" id="IPR050523">
    <property type="entry name" value="AKR_Detox_Biosynth"/>
</dbReference>
<dbReference type="PANTHER" id="PTHR43364">
    <property type="entry name" value="NADH-SPECIFIC METHYLGLYOXAL REDUCTASE-RELATED"/>
    <property type="match status" value="1"/>
</dbReference>
<dbReference type="EMBL" id="JADNRY010000181">
    <property type="protein sequence ID" value="KAF9062140.1"/>
    <property type="molecule type" value="Genomic_DNA"/>
</dbReference>
<evidence type="ECO:0000259" key="2">
    <source>
        <dbReference type="Pfam" id="PF00248"/>
    </source>
</evidence>
<dbReference type="CDD" id="cd19075">
    <property type="entry name" value="AKR_AKR7A1-5"/>
    <property type="match status" value="1"/>
</dbReference>
<evidence type="ECO:0000313" key="3">
    <source>
        <dbReference type="EMBL" id="KAF9062140.1"/>
    </source>
</evidence>
<name>A0A9P5PHE7_9AGAR</name>
<dbReference type="PANTHER" id="PTHR43364:SF4">
    <property type="entry name" value="NAD(P)-LINKED OXIDOREDUCTASE SUPERFAMILY PROTEIN"/>
    <property type="match status" value="1"/>
</dbReference>
<dbReference type="InterPro" id="IPR023210">
    <property type="entry name" value="NADP_OxRdtase_dom"/>
</dbReference>
<dbReference type="OrthoDB" id="2310150at2759"/>
<organism evidence="3 4">
    <name type="scientific">Rhodocollybia butyracea</name>
    <dbReference type="NCBI Taxonomy" id="206335"/>
    <lineage>
        <taxon>Eukaryota</taxon>
        <taxon>Fungi</taxon>
        <taxon>Dikarya</taxon>
        <taxon>Basidiomycota</taxon>
        <taxon>Agaricomycotina</taxon>
        <taxon>Agaricomycetes</taxon>
        <taxon>Agaricomycetidae</taxon>
        <taxon>Agaricales</taxon>
        <taxon>Marasmiineae</taxon>
        <taxon>Omphalotaceae</taxon>
        <taxon>Rhodocollybia</taxon>
    </lineage>
</organism>
<dbReference type="Proteomes" id="UP000772434">
    <property type="component" value="Unassembled WGS sequence"/>
</dbReference>